<comment type="caution">
    <text evidence="5">The sequence shown here is derived from an EMBL/GenBank/DDBJ whole genome shotgun (WGS) entry which is preliminary data.</text>
</comment>
<gene>
    <name evidence="5" type="ORF">EA473_10370</name>
</gene>
<name>A0A3N6M377_NATCH</name>
<dbReference type="InterPro" id="IPR050166">
    <property type="entry name" value="ABC_transporter_ATP-bind"/>
</dbReference>
<dbReference type="AlphaFoldDB" id="A0A3N6M377"/>
<dbReference type="PANTHER" id="PTHR42788:SF13">
    <property type="entry name" value="ALIPHATIC SULFONATES IMPORT ATP-BINDING PROTEIN SSUB"/>
    <property type="match status" value="1"/>
</dbReference>
<reference evidence="5 6" key="1">
    <citation type="submission" date="2018-10" db="EMBL/GenBank/DDBJ databases">
        <title>Natrarchaeobius chitinivorans gen. nov., sp. nov., and Natrarchaeobius haloalkaliphilus sp. nov., alkaliphilic, chitin-utilizing haloarchaea from hypersaline alkaline lakes.</title>
        <authorList>
            <person name="Sorokin D.Y."/>
            <person name="Elcheninov A.G."/>
            <person name="Kostrikina N.A."/>
            <person name="Bale N.J."/>
            <person name="Sinninghe Damste J.S."/>
            <person name="Khijniak T.V."/>
            <person name="Kublanov I.V."/>
            <person name="Toshchakov S.V."/>
        </authorList>
    </citation>
    <scope>NUCLEOTIDE SEQUENCE [LARGE SCALE GENOMIC DNA]</scope>
    <source>
        <strain evidence="5 6">AArcht4T</strain>
    </source>
</reference>
<dbReference type="Proteomes" id="UP000282323">
    <property type="component" value="Unassembled WGS sequence"/>
</dbReference>
<keyword evidence="3 5" id="KW-0067">ATP-binding</keyword>
<sequence length="267" mass="29985">MVNRTIASEGDDLMSIHVTNLSKTFTEDEGEELVVLDDIDVTVGDGEFYTVMGPSGCGKSTLLNILAGTIPMDRGEIEYAGSPISPTDLPVGYVFQEPRLLNWRTVGENVDLVLRERDLSKSQREERIVDVLEMVGLHDERESYPLRLSGGMRQRVGIARALAVDPSILLMDEPFSSLDELTARNLRDDLLDLWKSTEKTIIFVTHDISEAVYLSESVTFLDTRGRIFHQSEIEHDRPREPDDPALLETEAALMKTFFDHMATIQSV</sequence>
<accession>A0A3N6M377</accession>
<dbReference type="SMART" id="SM00382">
    <property type="entry name" value="AAA"/>
    <property type="match status" value="1"/>
</dbReference>
<organism evidence="5 6">
    <name type="scientific">Natrarchaeobius chitinivorans</name>
    <dbReference type="NCBI Taxonomy" id="1679083"/>
    <lineage>
        <taxon>Archaea</taxon>
        <taxon>Methanobacteriati</taxon>
        <taxon>Methanobacteriota</taxon>
        <taxon>Stenosarchaea group</taxon>
        <taxon>Halobacteria</taxon>
        <taxon>Halobacteriales</taxon>
        <taxon>Natrialbaceae</taxon>
        <taxon>Natrarchaeobius</taxon>
    </lineage>
</organism>
<evidence type="ECO:0000256" key="2">
    <source>
        <dbReference type="ARBA" id="ARBA00022741"/>
    </source>
</evidence>
<keyword evidence="1" id="KW-0813">Transport</keyword>
<dbReference type="PROSITE" id="PS50893">
    <property type="entry name" value="ABC_TRANSPORTER_2"/>
    <property type="match status" value="1"/>
</dbReference>
<dbReference type="EMBL" id="REGA01000007">
    <property type="protein sequence ID" value="RQG94894.1"/>
    <property type="molecule type" value="Genomic_DNA"/>
</dbReference>
<dbReference type="Pfam" id="PF00005">
    <property type="entry name" value="ABC_tran"/>
    <property type="match status" value="1"/>
</dbReference>
<feature type="domain" description="ABC transporter" evidence="4">
    <location>
        <begin position="16"/>
        <end position="249"/>
    </location>
</feature>
<evidence type="ECO:0000259" key="4">
    <source>
        <dbReference type="PROSITE" id="PS50893"/>
    </source>
</evidence>
<dbReference type="PANTHER" id="PTHR42788">
    <property type="entry name" value="TAURINE IMPORT ATP-BINDING PROTEIN-RELATED"/>
    <property type="match status" value="1"/>
</dbReference>
<dbReference type="CDD" id="cd03293">
    <property type="entry name" value="ABC_NrtD_SsuB_transporters"/>
    <property type="match status" value="1"/>
</dbReference>
<dbReference type="InterPro" id="IPR003439">
    <property type="entry name" value="ABC_transporter-like_ATP-bd"/>
</dbReference>
<dbReference type="PROSITE" id="PS00211">
    <property type="entry name" value="ABC_TRANSPORTER_1"/>
    <property type="match status" value="1"/>
</dbReference>
<keyword evidence="6" id="KW-1185">Reference proteome</keyword>
<dbReference type="GO" id="GO:0005524">
    <property type="term" value="F:ATP binding"/>
    <property type="evidence" value="ECO:0007669"/>
    <property type="project" value="UniProtKB-KW"/>
</dbReference>
<protein>
    <submittedName>
        <fullName evidence="5">ABC transporter ATP-binding protein</fullName>
    </submittedName>
</protein>
<evidence type="ECO:0000256" key="3">
    <source>
        <dbReference type="ARBA" id="ARBA00022840"/>
    </source>
</evidence>
<dbReference type="InterPro" id="IPR027417">
    <property type="entry name" value="P-loop_NTPase"/>
</dbReference>
<evidence type="ECO:0000256" key="1">
    <source>
        <dbReference type="ARBA" id="ARBA00022448"/>
    </source>
</evidence>
<dbReference type="InterPro" id="IPR017871">
    <property type="entry name" value="ABC_transporter-like_CS"/>
</dbReference>
<evidence type="ECO:0000313" key="6">
    <source>
        <dbReference type="Proteomes" id="UP000282323"/>
    </source>
</evidence>
<proteinExistence type="predicted"/>
<dbReference type="InterPro" id="IPR003593">
    <property type="entry name" value="AAA+_ATPase"/>
</dbReference>
<dbReference type="SUPFAM" id="SSF52540">
    <property type="entry name" value="P-loop containing nucleoside triphosphate hydrolases"/>
    <property type="match status" value="1"/>
</dbReference>
<dbReference type="GO" id="GO:0016887">
    <property type="term" value="F:ATP hydrolysis activity"/>
    <property type="evidence" value="ECO:0007669"/>
    <property type="project" value="InterPro"/>
</dbReference>
<keyword evidence="2" id="KW-0547">Nucleotide-binding</keyword>
<evidence type="ECO:0000313" key="5">
    <source>
        <dbReference type="EMBL" id="RQG94894.1"/>
    </source>
</evidence>
<dbReference type="Gene3D" id="3.40.50.300">
    <property type="entry name" value="P-loop containing nucleotide triphosphate hydrolases"/>
    <property type="match status" value="1"/>
</dbReference>